<dbReference type="PROSITE" id="PS50011">
    <property type="entry name" value="PROTEIN_KINASE_DOM"/>
    <property type="match status" value="1"/>
</dbReference>
<dbReference type="PROSITE" id="PS00108">
    <property type="entry name" value="PROTEIN_KINASE_ST"/>
    <property type="match status" value="1"/>
</dbReference>
<proteinExistence type="predicted"/>
<comment type="catalytic activity">
    <reaction evidence="8">
        <text>L-seryl-[protein] + ATP = O-phospho-L-seryl-[protein] + ADP + H(+)</text>
        <dbReference type="Rhea" id="RHEA:17989"/>
        <dbReference type="Rhea" id="RHEA-COMP:9863"/>
        <dbReference type="Rhea" id="RHEA-COMP:11604"/>
        <dbReference type="ChEBI" id="CHEBI:15378"/>
        <dbReference type="ChEBI" id="CHEBI:29999"/>
        <dbReference type="ChEBI" id="CHEBI:30616"/>
        <dbReference type="ChEBI" id="CHEBI:83421"/>
        <dbReference type="ChEBI" id="CHEBI:456216"/>
        <dbReference type="EC" id="2.7.11.1"/>
    </reaction>
</comment>
<dbReference type="GO" id="GO:0004674">
    <property type="term" value="F:protein serine/threonine kinase activity"/>
    <property type="evidence" value="ECO:0007669"/>
    <property type="project" value="UniProtKB-KW"/>
</dbReference>
<feature type="domain" description="Protein kinase" evidence="11">
    <location>
        <begin position="4"/>
        <end position="260"/>
    </location>
</feature>
<dbReference type="Gene3D" id="3.30.200.20">
    <property type="entry name" value="Phosphorylase Kinase, domain 1"/>
    <property type="match status" value="1"/>
</dbReference>
<dbReference type="Gene3D" id="1.10.510.10">
    <property type="entry name" value="Transferase(Phosphotransferase) domain 1"/>
    <property type="match status" value="1"/>
</dbReference>
<evidence type="ECO:0000313" key="12">
    <source>
        <dbReference type="EMBL" id="KAK7198520.1"/>
    </source>
</evidence>
<evidence type="ECO:0000256" key="6">
    <source>
        <dbReference type="ARBA" id="ARBA00022840"/>
    </source>
</evidence>
<dbReference type="InterPro" id="IPR017441">
    <property type="entry name" value="Protein_kinase_ATP_BS"/>
</dbReference>
<evidence type="ECO:0000256" key="10">
    <source>
        <dbReference type="SAM" id="MobiDB-lite"/>
    </source>
</evidence>
<accession>A0AAW0EW39</accession>
<evidence type="ECO:0000256" key="7">
    <source>
        <dbReference type="ARBA" id="ARBA00047899"/>
    </source>
</evidence>
<dbReference type="Pfam" id="PF00069">
    <property type="entry name" value="Pkinase"/>
    <property type="match status" value="1"/>
</dbReference>
<dbReference type="SUPFAM" id="SSF56112">
    <property type="entry name" value="Protein kinase-like (PK-like)"/>
    <property type="match status" value="1"/>
</dbReference>
<evidence type="ECO:0000256" key="8">
    <source>
        <dbReference type="ARBA" id="ARBA00048679"/>
    </source>
</evidence>
<dbReference type="CDD" id="cd08215">
    <property type="entry name" value="STKc_Nek"/>
    <property type="match status" value="1"/>
</dbReference>
<keyword evidence="13" id="KW-1185">Reference proteome</keyword>
<dbReference type="EC" id="2.7.11.1" evidence="1"/>
<evidence type="ECO:0000313" key="13">
    <source>
        <dbReference type="Proteomes" id="UP001430356"/>
    </source>
</evidence>
<comment type="catalytic activity">
    <reaction evidence="7">
        <text>L-threonyl-[protein] + ATP = O-phospho-L-threonyl-[protein] + ADP + H(+)</text>
        <dbReference type="Rhea" id="RHEA:46608"/>
        <dbReference type="Rhea" id="RHEA-COMP:11060"/>
        <dbReference type="Rhea" id="RHEA-COMP:11605"/>
        <dbReference type="ChEBI" id="CHEBI:15378"/>
        <dbReference type="ChEBI" id="CHEBI:30013"/>
        <dbReference type="ChEBI" id="CHEBI:30616"/>
        <dbReference type="ChEBI" id="CHEBI:61977"/>
        <dbReference type="ChEBI" id="CHEBI:456216"/>
        <dbReference type="EC" id="2.7.11.1"/>
    </reaction>
</comment>
<protein>
    <recommendedName>
        <fullName evidence="1">non-specific serine/threonine protein kinase</fullName>
        <ecNumber evidence="1">2.7.11.1</ecNumber>
    </recommendedName>
</protein>
<keyword evidence="5 12" id="KW-0418">Kinase</keyword>
<feature type="region of interest" description="Disordered" evidence="10">
    <location>
        <begin position="363"/>
        <end position="564"/>
    </location>
</feature>
<dbReference type="SMART" id="SM00220">
    <property type="entry name" value="S_TKc"/>
    <property type="match status" value="1"/>
</dbReference>
<organism evidence="12 13">
    <name type="scientific">Novymonas esmeraldas</name>
    <dbReference type="NCBI Taxonomy" id="1808958"/>
    <lineage>
        <taxon>Eukaryota</taxon>
        <taxon>Discoba</taxon>
        <taxon>Euglenozoa</taxon>
        <taxon>Kinetoplastea</taxon>
        <taxon>Metakinetoplastina</taxon>
        <taxon>Trypanosomatida</taxon>
        <taxon>Trypanosomatidae</taxon>
        <taxon>Novymonas</taxon>
    </lineage>
</organism>
<keyword evidence="4 9" id="KW-0547">Nucleotide-binding</keyword>
<evidence type="ECO:0000256" key="2">
    <source>
        <dbReference type="ARBA" id="ARBA00022527"/>
    </source>
</evidence>
<dbReference type="InterPro" id="IPR011009">
    <property type="entry name" value="Kinase-like_dom_sf"/>
</dbReference>
<evidence type="ECO:0000256" key="1">
    <source>
        <dbReference type="ARBA" id="ARBA00012513"/>
    </source>
</evidence>
<dbReference type="InterPro" id="IPR008271">
    <property type="entry name" value="Ser/Thr_kinase_AS"/>
</dbReference>
<dbReference type="EMBL" id="JAECZO010000156">
    <property type="protein sequence ID" value="KAK7198520.1"/>
    <property type="molecule type" value="Genomic_DNA"/>
</dbReference>
<dbReference type="InterPro" id="IPR051131">
    <property type="entry name" value="NEK_Ser/Thr_kinase_NIMA"/>
</dbReference>
<feature type="binding site" evidence="9">
    <location>
        <position position="33"/>
    </location>
    <ligand>
        <name>ATP</name>
        <dbReference type="ChEBI" id="CHEBI:30616"/>
    </ligand>
</feature>
<dbReference type="AlphaFoldDB" id="A0AAW0EW39"/>
<dbReference type="FunFam" id="3.30.200.20:FF:000631">
    <property type="entry name" value="Serine/threonine-protein kinase NEK"/>
    <property type="match status" value="1"/>
</dbReference>
<evidence type="ECO:0000256" key="3">
    <source>
        <dbReference type="ARBA" id="ARBA00022679"/>
    </source>
</evidence>
<dbReference type="GO" id="GO:0005524">
    <property type="term" value="F:ATP binding"/>
    <property type="evidence" value="ECO:0007669"/>
    <property type="project" value="UniProtKB-UniRule"/>
</dbReference>
<gene>
    <name evidence="12" type="ORF">NESM_000813700</name>
</gene>
<comment type="caution">
    <text evidence="12">The sequence shown here is derived from an EMBL/GenBank/DDBJ whole genome shotgun (WGS) entry which is preliminary data.</text>
</comment>
<evidence type="ECO:0000256" key="4">
    <source>
        <dbReference type="ARBA" id="ARBA00022741"/>
    </source>
</evidence>
<dbReference type="PANTHER" id="PTHR44899">
    <property type="entry name" value="CAMK FAMILY PROTEIN KINASE"/>
    <property type="match status" value="1"/>
</dbReference>
<name>A0AAW0EW39_9TRYP</name>
<feature type="compositionally biased region" description="Low complexity" evidence="10">
    <location>
        <begin position="518"/>
        <end position="528"/>
    </location>
</feature>
<feature type="compositionally biased region" description="Polar residues" evidence="10">
    <location>
        <begin position="386"/>
        <end position="400"/>
    </location>
</feature>
<evidence type="ECO:0000256" key="9">
    <source>
        <dbReference type="PROSITE-ProRule" id="PRU10141"/>
    </source>
</evidence>
<evidence type="ECO:0000256" key="5">
    <source>
        <dbReference type="ARBA" id="ARBA00022777"/>
    </source>
</evidence>
<dbReference type="InterPro" id="IPR000719">
    <property type="entry name" value="Prot_kinase_dom"/>
</dbReference>
<keyword evidence="6 9" id="KW-0067">ATP-binding</keyword>
<dbReference type="FunFam" id="1.10.510.10:FF:001301">
    <property type="entry name" value="NIMA-related kinase 4"/>
    <property type="match status" value="1"/>
</dbReference>
<feature type="compositionally biased region" description="Low complexity" evidence="10">
    <location>
        <begin position="418"/>
        <end position="431"/>
    </location>
</feature>
<dbReference type="PROSITE" id="PS00107">
    <property type="entry name" value="PROTEIN_KINASE_ATP"/>
    <property type="match status" value="1"/>
</dbReference>
<evidence type="ECO:0000259" key="11">
    <source>
        <dbReference type="PROSITE" id="PS50011"/>
    </source>
</evidence>
<reference evidence="12 13" key="1">
    <citation type="journal article" date="2021" name="MBio">
        <title>A New Model Trypanosomatid, Novymonas esmeraldas: Genomic Perception of Its 'Candidatus Pandoraea novymonadis' Endosymbiont.</title>
        <authorList>
            <person name="Zakharova A."/>
            <person name="Saura A."/>
            <person name="Butenko A."/>
            <person name="Podesvova L."/>
            <person name="Warmusova S."/>
            <person name="Kostygov A.Y."/>
            <person name="Nenarokova A."/>
            <person name="Lukes J."/>
            <person name="Opperdoes F.R."/>
            <person name="Yurchenko V."/>
        </authorList>
    </citation>
    <scope>NUCLEOTIDE SEQUENCE [LARGE SCALE GENOMIC DNA]</scope>
    <source>
        <strain evidence="12 13">E262AT.01</strain>
    </source>
</reference>
<keyword evidence="3" id="KW-0808">Transferase</keyword>
<sequence length="584" mass="64605">MDKYTKVKTIGKGNMGTCTLARNNEDGKYYVIKQVDLTRMSKKDRQQSLNEARVLSSLRHPNIINYVDSFLARKSDNLCIVMEYAESGDVSSRLKKNYGVNVPEKQVLDWLIQLVLSLNYVHERKILHRDVKTQNIFLTNENLIKLGDFGIARTLANTYDQAKTFVGTPYYLSPELILERPYDHRSDVWALGVVLYELLTLTHPFNAKDMKGLLQRILAVQYDPIPALYSAGMRDIVARMLVREPAQRIELSDILQLPLVRDRLQQWLREPDAMPHHYVRSLCKHRLLPLFVDGAVGVPSPRSAARAAAAVAHEEFHNSSDATAGHTDPHVCARDGGVSSGCYAAPSTAAAAAAARAAGAVHVSSADTRPPDQGRPAVPPLKPYTNLPQLTVASPQQYASQLPPMHPRVQSHGQAAGPSPTFSSPFSTPSTARSAALPPYRQQGDPGRRSSPAPLPVQPRATVRAKVTARSYARPYVAQSHQSPSPYLGDGVGGSPSPPGYLLLANPRKSQAEQRRPQQQQQQQQQQQHSSRPSGPYLNPLYRVPRQSQVGYRQLAPPPPATSDIKAMLHRAAAERARRRQEFA</sequence>
<keyword evidence="2" id="KW-0723">Serine/threonine-protein kinase</keyword>
<dbReference type="Proteomes" id="UP001430356">
    <property type="component" value="Unassembled WGS sequence"/>
</dbReference>
<dbReference type="PANTHER" id="PTHR44899:SF3">
    <property type="entry name" value="SERINE_THREONINE-PROTEIN KINASE NEK1"/>
    <property type="match status" value="1"/>
</dbReference>